<gene>
    <name evidence="2" type="ORF">TRFO_37679</name>
</gene>
<organism evidence="2 3">
    <name type="scientific">Tritrichomonas foetus</name>
    <dbReference type="NCBI Taxonomy" id="1144522"/>
    <lineage>
        <taxon>Eukaryota</taxon>
        <taxon>Metamonada</taxon>
        <taxon>Parabasalia</taxon>
        <taxon>Tritrichomonadida</taxon>
        <taxon>Tritrichomonadidae</taxon>
        <taxon>Tritrichomonas</taxon>
    </lineage>
</organism>
<keyword evidence="1" id="KW-0812">Transmembrane</keyword>
<keyword evidence="1" id="KW-1133">Transmembrane helix</keyword>
<dbReference type="RefSeq" id="XP_068349283.1">
    <property type="nucleotide sequence ID" value="XM_068511576.1"/>
</dbReference>
<feature type="transmembrane region" description="Helical" evidence="1">
    <location>
        <begin position="240"/>
        <end position="257"/>
    </location>
</feature>
<protein>
    <submittedName>
        <fullName evidence="2">Uncharacterized protein</fullName>
    </submittedName>
</protein>
<comment type="caution">
    <text evidence="2">The sequence shown here is derived from an EMBL/GenBank/DDBJ whole genome shotgun (WGS) entry which is preliminary data.</text>
</comment>
<name>A0A1J4JAE2_9EUKA</name>
<sequence length="258" mass="29844">MAYSETFFSVLPTPEEKSSRKRKYYIFRASADPESAVRDIASKYCKQQTIKALLDPLKCVMQLQKIMSGTSHMENLSDLVAICFVFTYRNIQSQSQSIGLLKHCLNNNFKFDDEELDLMVKSMIDDPPQSHRDMNFCSQVVALICKQSKYCAKLLLERFKEKKLSESQVKFLTEISKEICLNPTNFTQNEIEILRTPLVADPTIVKEKKIKNTPTMKKMEQAEMKTKVNTYYSRFKSYQNVLFIILTIILLLAIVSIL</sequence>
<keyword evidence="1" id="KW-0472">Membrane</keyword>
<reference evidence="2" key="1">
    <citation type="submission" date="2016-10" db="EMBL/GenBank/DDBJ databases">
        <authorList>
            <person name="Benchimol M."/>
            <person name="Almeida L.G."/>
            <person name="Vasconcelos A.T."/>
            <person name="Perreira-Neves A."/>
            <person name="Rosa I.A."/>
            <person name="Tasca T."/>
            <person name="Bogo M.R."/>
            <person name="de Souza W."/>
        </authorList>
    </citation>
    <scope>NUCLEOTIDE SEQUENCE [LARGE SCALE GENOMIC DNA]</scope>
    <source>
        <strain evidence="2">K</strain>
    </source>
</reference>
<dbReference type="EMBL" id="MLAK01001195">
    <property type="protein sequence ID" value="OHS96146.1"/>
    <property type="molecule type" value="Genomic_DNA"/>
</dbReference>
<keyword evidence="3" id="KW-1185">Reference proteome</keyword>
<evidence type="ECO:0000256" key="1">
    <source>
        <dbReference type="SAM" id="Phobius"/>
    </source>
</evidence>
<dbReference type="GeneID" id="94846280"/>
<evidence type="ECO:0000313" key="2">
    <source>
        <dbReference type="EMBL" id="OHS96146.1"/>
    </source>
</evidence>
<dbReference type="AlphaFoldDB" id="A0A1J4JAE2"/>
<proteinExistence type="predicted"/>
<dbReference type="Proteomes" id="UP000179807">
    <property type="component" value="Unassembled WGS sequence"/>
</dbReference>
<accession>A0A1J4JAE2</accession>
<dbReference type="VEuPathDB" id="TrichDB:TRFO_37679"/>
<evidence type="ECO:0000313" key="3">
    <source>
        <dbReference type="Proteomes" id="UP000179807"/>
    </source>
</evidence>